<dbReference type="PANTHER" id="PTHR23150:SF19">
    <property type="entry name" value="FORMYLGLYCINE-GENERATING ENZYME"/>
    <property type="match status" value="1"/>
</dbReference>
<feature type="signal peptide" evidence="1">
    <location>
        <begin position="1"/>
        <end position="22"/>
    </location>
</feature>
<feature type="domain" description="Sulfatase-modifying factor enzyme-like" evidence="2">
    <location>
        <begin position="64"/>
        <end position="374"/>
    </location>
</feature>
<keyword evidence="4" id="KW-1185">Reference proteome</keyword>
<sequence>MKMINKKIVVLSLAVITLCVQCKNVDPKKADKTNKEEIIALKEDKVVLPDSIRTKMPKGTSIPEGMVWISGAEFLQGAVPQDKIAMKHEKPAHKVAVDGFFMSTTEVTNDQFAKFVKETGYITVAEREIDWEDMKKQLPEGTQKPHDSILQPGSLTFKRAKSSLPNLYDFSQWWRWTIGASWKHPNGPGSSIKGKGNYPVVQVSYEDAVAYCNWDGSRLPTEAEWELAARGENLEAIYFWGDDVADLNKRANTWEGEFPVVNTKMDGYERRAPVKSYPANSNGLFDMAGNVWEWTTDWYNTNYYKEQGALNQVTYNPTGASNPFTENNPYAKEKVMKGGSFLCSDSYCASYRVSSRMGSSPDSSLEHLGFRTVKDIK</sequence>
<keyword evidence="1" id="KW-0732">Signal</keyword>
<name>A0A495DTF1_9FLAO</name>
<evidence type="ECO:0000256" key="1">
    <source>
        <dbReference type="SAM" id="SignalP"/>
    </source>
</evidence>
<dbReference type="SUPFAM" id="SSF56436">
    <property type="entry name" value="C-type lectin-like"/>
    <property type="match status" value="1"/>
</dbReference>
<gene>
    <name evidence="3" type="ORF">CLV91_2686</name>
</gene>
<dbReference type="Proteomes" id="UP000269412">
    <property type="component" value="Unassembled WGS sequence"/>
</dbReference>
<dbReference type="EMBL" id="RBIQ01000010">
    <property type="protein sequence ID" value="RKR07925.1"/>
    <property type="molecule type" value="Genomic_DNA"/>
</dbReference>
<comment type="caution">
    <text evidence="3">The sequence shown here is derived from an EMBL/GenBank/DDBJ whole genome shotgun (WGS) entry which is preliminary data.</text>
</comment>
<evidence type="ECO:0000259" key="2">
    <source>
        <dbReference type="Pfam" id="PF03781"/>
    </source>
</evidence>
<reference evidence="3 4" key="1">
    <citation type="submission" date="2018-10" db="EMBL/GenBank/DDBJ databases">
        <title>Genomic Encyclopedia of Archaeal and Bacterial Type Strains, Phase II (KMG-II): from individual species to whole genera.</title>
        <authorList>
            <person name="Goeker M."/>
        </authorList>
    </citation>
    <scope>NUCLEOTIDE SEQUENCE [LARGE SCALE GENOMIC DNA]</scope>
    <source>
        <strain evidence="3 4">DSM 25230</strain>
    </source>
</reference>
<feature type="chain" id="PRO_5019810352" evidence="1">
    <location>
        <begin position="23"/>
        <end position="377"/>
    </location>
</feature>
<dbReference type="Pfam" id="PF03781">
    <property type="entry name" value="FGE-sulfatase"/>
    <property type="match status" value="1"/>
</dbReference>
<dbReference type="PANTHER" id="PTHR23150">
    <property type="entry name" value="SULFATASE MODIFYING FACTOR 1, 2"/>
    <property type="match status" value="1"/>
</dbReference>
<dbReference type="Gene3D" id="3.90.1580.10">
    <property type="entry name" value="paralog of FGE (formylglycine-generating enzyme)"/>
    <property type="match status" value="1"/>
</dbReference>
<dbReference type="GO" id="GO:0120147">
    <property type="term" value="F:formylglycine-generating oxidase activity"/>
    <property type="evidence" value="ECO:0007669"/>
    <property type="project" value="TreeGrafter"/>
</dbReference>
<dbReference type="InterPro" id="IPR051043">
    <property type="entry name" value="Sulfatase_Mod_Factor_Kinase"/>
</dbReference>
<dbReference type="InterPro" id="IPR005532">
    <property type="entry name" value="SUMF_dom"/>
</dbReference>
<proteinExistence type="predicted"/>
<organism evidence="3 4">
    <name type="scientific">Maribacter vaceletii</name>
    <dbReference type="NCBI Taxonomy" id="1206816"/>
    <lineage>
        <taxon>Bacteria</taxon>
        <taxon>Pseudomonadati</taxon>
        <taxon>Bacteroidota</taxon>
        <taxon>Flavobacteriia</taxon>
        <taxon>Flavobacteriales</taxon>
        <taxon>Flavobacteriaceae</taxon>
        <taxon>Maribacter</taxon>
    </lineage>
</organism>
<evidence type="ECO:0000313" key="3">
    <source>
        <dbReference type="EMBL" id="RKR07925.1"/>
    </source>
</evidence>
<dbReference type="AlphaFoldDB" id="A0A495DTF1"/>
<accession>A0A495DTF1</accession>
<evidence type="ECO:0000313" key="4">
    <source>
        <dbReference type="Proteomes" id="UP000269412"/>
    </source>
</evidence>
<dbReference type="InterPro" id="IPR042095">
    <property type="entry name" value="SUMF_sf"/>
</dbReference>
<protein>
    <submittedName>
        <fullName evidence="3">Formylglycine-generating enzyme required for sulfatase activity</fullName>
    </submittedName>
</protein>
<dbReference type="OrthoDB" id="9768004at2"/>
<dbReference type="InterPro" id="IPR016187">
    <property type="entry name" value="CTDL_fold"/>
</dbReference>